<dbReference type="AlphaFoldDB" id="A0A0L0P534"/>
<reference evidence="2" key="1">
    <citation type="journal article" date="2015" name="BMC Genomics">
        <title>Draft genome of a commonly misdiagnosed multidrug resistant pathogen Candida auris.</title>
        <authorList>
            <person name="Chatterjee S."/>
            <person name="Alampalli S.V."/>
            <person name="Nageshan R.K."/>
            <person name="Chettiar S.T."/>
            <person name="Joshi S."/>
            <person name="Tatu U.S."/>
        </authorList>
    </citation>
    <scope>NUCLEOTIDE SEQUENCE [LARGE SCALE GENOMIC DNA]</scope>
    <source>
        <strain evidence="2">6684</strain>
    </source>
</reference>
<accession>A0A0L0P534</accession>
<name>A0A0L0P534_CANAR</name>
<dbReference type="EMBL" id="LGST01000010">
    <property type="protein sequence ID" value="KNE01478.1"/>
    <property type="molecule type" value="Genomic_DNA"/>
</dbReference>
<evidence type="ECO:0000313" key="1">
    <source>
        <dbReference type="EMBL" id="KNE01478.1"/>
    </source>
</evidence>
<dbReference type="Proteomes" id="UP000037122">
    <property type="component" value="Unassembled WGS sequence"/>
</dbReference>
<sequence length="101" mass="11227">MAQCWKRQRDVEKLQIHEIKTRLAAQYRQHSVATSRPLGQIQALHVMGGVCAGADPEAAPCRNMLIHKVADPAASAVTNGSWWVGGDESKVSFLFFFFFLP</sequence>
<dbReference type="VEuPathDB" id="FungiDB:QG37_01476"/>
<organism evidence="1 2">
    <name type="scientific">Candidozyma auris</name>
    <name type="common">Yeast</name>
    <name type="synonym">Candida auris</name>
    <dbReference type="NCBI Taxonomy" id="498019"/>
    <lineage>
        <taxon>Eukaryota</taxon>
        <taxon>Fungi</taxon>
        <taxon>Dikarya</taxon>
        <taxon>Ascomycota</taxon>
        <taxon>Saccharomycotina</taxon>
        <taxon>Pichiomycetes</taxon>
        <taxon>Metschnikowiaceae</taxon>
        <taxon>Candidozyma</taxon>
    </lineage>
</organism>
<evidence type="ECO:0000313" key="2">
    <source>
        <dbReference type="Proteomes" id="UP000037122"/>
    </source>
</evidence>
<gene>
    <name evidence="1" type="ORF">QG37_01476</name>
</gene>
<protein>
    <submittedName>
        <fullName evidence="1">Uncharacterized protein</fullName>
    </submittedName>
</protein>
<comment type="caution">
    <text evidence="1">The sequence shown here is derived from an EMBL/GenBank/DDBJ whole genome shotgun (WGS) entry which is preliminary data.</text>
</comment>
<proteinExistence type="predicted"/>